<dbReference type="RefSeq" id="WP_016455895.1">
    <property type="nucleotide sequence ID" value="NZ_KE150269.1"/>
</dbReference>
<dbReference type="OrthoDB" id="3243391at2"/>
<dbReference type="Proteomes" id="UP000014417">
    <property type="component" value="Unassembled WGS sequence"/>
</dbReference>
<organism evidence="2 3">
    <name type="scientific">Propionimicrobium lymphophilum ACS-093-V-SCH5</name>
    <dbReference type="NCBI Taxonomy" id="883161"/>
    <lineage>
        <taxon>Bacteria</taxon>
        <taxon>Bacillati</taxon>
        <taxon>Actinomycetota</taxon>
        <taxon>Actinomycetes</taxon>
        <taxon>Propionibacteriales</taxon>
        <taxon>Propionibacteriaceae</taxon>
        <taxon>Propionimicrobium</taxon>
    </lineage>
</organism>
<evidence type="ECO:0000313" key="2">
    <source>
        <dbReference type="EMBL" id="EPD33521.1"/>
    </source>
</evidence>
<keyword evidence="1" id="KW-0175">Coiled coil</keyword>
<keyword evidence="3" id="KW-1185">Reference proteome</keyword>
<feature type="coiled-coil region" evidence="1">
    <location>
        <begin position="22"/>
        <end position="49"/>
    </location>
</feature>
<protein>
    <submittedName>
        <fullName evidence="2">Uncharacterized protein</fullName>
    </submittedName>
</protein>
<accession>S2W2Y7</accession>
<dbReference type="HOGENOM" id="CLU_2303460_0_0_11"/>
<evidence type="ECO:0000256" key="1">
    <source>
        <dbReference type="SAM" id="Coils"/>
    </source>
</evidence>
<dbReference type="AlphaFoldDB" id="S2W2Y7"/>
<proteinExistence type="predicted"/>
<sequence length="100" mass="11354">MVCTIAENAITTLDPGEYDSRYKELEKRYQQEEQERQAINYQIADLTTRPAQASLVRDCLAAQPPLEYSDEAWNILVEQAIIDTEGSISISFKDHAWSAS</sequence>
<dbReference type="STRING" id="883161.HMPREF9306_01062"/>
<reference evidence="2 3" key="1">
    <citation type="submission" date="2013-04" db="EMBL/GenBank/DDBJ databases">
        <title>The Genome Sequence of Propionimicrobium lymphophilum ACS-093-V-SCH5.</title>
        <authorList>
            <consortium name="The Broad Institute Genomics Platform"/>
            <person name="Earl A."/>
            <person name="Ward D."/>
            <person name="Feldgarden M."/>
            <person name="Gevers D."/>
            <person name="Saerens B."/>
            <person name="Vaneechoutte M."/>
            <person name="Walker B."/>
            <person name="Young S."/>
            <person name="Zeng Q."/>
            <person name="Gargeya S."/>
            <person name="Fitzgerald M."/>
            <person name="Haas B."/>
            <person name="Abouelleil A."/>
            <person name="Allen A.W."/>
            <person name="Alvarado L."/>
            <person name="Arachchi H.M."/>
            <person name="Berlin A.M."/>
            <person name="Chapman S.B."/>
            <person name="Gainer-Dewar J."/>
            <person name="Goldberg J."/>
            <person name="Griggs A."/>
            <person name="Gujja S."/>
            <person name="Hansen M."/>
            <person name="Howarth C."/>
            <person name="Imamovic A."/>
            <person name="Ireland A."/>
            <person name="Larimer J."/>
            <person name="McCowan C."/>
            <person name="Murphy C."/>
            <person name="Pearson M."/>
            <person name="Poon T.W."/>
            <person name="Priest M."/>
            <person name="Roberts A."/>
            <person name="Saif S."/>
            <person name="Shea T."/>
            <person name="Sisk P."/>
            <person name="Sykes S."/>
            <person name="Wortman J."/>
            <person name="Nusbaum C."/>
            <person name="Birren B."/>
        </authorList>
    </citation>
    <scope>NUCLEOTIDE SEQUENCE [LARGE SCALE GENOMIC DNA]</scope>
    <source>
        <strain evidence="2 3">ACS-093-V-SCH5</strain>
    </source>
</reference>
<evidence type="ECO:0000313" key="3">
    <source>
        <dbReference type="Proteomes" id="UP000014417"/>
    </source>
</evidence>
<comment type="caution">
    <text evidence="2">The sequence shown here is derived from an EMBL/GenBank/DDBJ whole genome shotgun (WGS) entry which is preliminary data.</text>
</comment>
<gene>
    <name evidence="2" type="ORF">HMPREF9306_01062</name>
</gene>
<name>S2W2Y7_9ACTN</name>
<dbReference type="PATRIC" id="fig|883161.3.peg.1058"/>
<dbReference type="EMBL" id="AGZR01000005">
    <property type="protein sequence ID" value="EPD33521.1"/>
    <property type="molecule type" value="Genomic_DNA"/>
</dbReference>